<evidence type="ECO:0000256" key="17">
    <source>
        <dbReference type="ARBA" id="ARBA00049161"/>
    </source>
</evidence>
<dbReference type="PIRSF" id="PIRSF001563">
    <property type="entry name" value="Folylpolyglu_synth"/>
    <property type="match status" value="1"/>
</dbReference>
<evidence type="ECO:0000256" key="9">
    <source>
        <dbReference type="ARBA" id="ARBA00022598"/>
    </source>
</evidence>
<protein>
    <recommendedName>
        <fullName evidence="8">Dihydrofolate synthase/folylpolyglutamate synthase</fullName>
        <ecNumber evidence="6">6.3.2.12</ecNumber>
        <ecNumber evidence="7">6.3.2.17</ecNumber>
    </recommendedName>
    <alternativeName>
        <fullName evidence="15">Tetrahydrofolylpolyglutamate synthase</fullName>
    </alternativeName>
</protein>
<dbReference type="FunFam" id="3.40.1190.10:FF:000004">
    <property type="entry name" value="Dihydrofolate synthase/folylpolyglutamate synthase"/>
    <property type="match status" value="1"/>
</dbReference>
<gene>
    <name evidence="21" type="ORF">G7058_02620</name>
</gene>
<dbReference type="GO" id="GO:0005737">
    <property type="term" value="C:cytoplasm"/>
    <property type="evidence" value="ECO:0007669"/>
    <property type="project" value="TreeGrafter"/>
</dbReference>
<dbReference type="InterPro" id="IPR004101">
    <property type="entry name" value="Mur_ligase_C"/>
</dbReference>
<dbReference type="Pfam" id="PF02875">
    <property type="entry name" value="Mur_ligase_C"/>
    <property type="match status" value="1"/>
</dbReference>
<accession>A0A6G7WFM2</accession>
<dbReference type="EMBL" id="CP049889">
    <property type="protein sequence ID" value="QIK51042.1"/>
    <property type="molecule type" value="Genomic_DNA"/>
</dbReference>
<evidence type="ECO:0000256" key="13">
    <source>
        <dbReference type="ARBA" id="ARBA00022842"/>
    </source>
</evidence>
<evidence type="ECO:0000259" key="20">
    <source>
        <dbReference type="Pfam" id="PF08245"/>
    </source>
</evidence>
<dbReference type="Proteomes" id="UP000501830">
    <property type="component" value="Chromosome"/>
</dbReference>
<dbReference type="SUPFAM" id="SSF53623">
    <property type="entry name" value="MurD-like peptide ligases, catalytic domain"/>
    <property type="match status" value="1"/>
</dbReference>
<comment type="catalytic activity">
    <reaction evidence="16">
        <text>(6S)-5,6,7,8-tetrahydrofolyl-(gamma-L-Glu)(n) + L-glutamate + ATP = (6S)-5,6,7,8-tetrahydrofolyl-(gamma-L-Glu)(n+1) + ADP + phosphate + H(+)</text>
        <dbReference type="Rhea" id="RHEA:10580"/>
        <dbReference type="Rhea" id="RHEA-COMP:14738"/>
        <dbReference type="Rhea" id="RHEA-COMP:14740"/>
        <dbReference type="ChEBI" id="CHEBI:15378"/>
        <dbReference type="ChEBI" id="CHEBI:29985"/>
        <dbReference type="ChEBI" id="CHEBI:30616"/>
        <dbReference type="ChEBI" id="CHEBI:43474"/>
        <dbReference type="ChEBI" id="CHEBI:141005"/>
        <dbReference type="ChEBI" id="CHEBI:456216"/>
        <dbReference type="EC" id="6.3.2.17"/>
    </reaction>
</comment>
<dbReference type="GeneID" id="94552156"/>
<evidence type="ECO:0000256" key="7">
    <source>
        <dbReference type="ARBA" id="ARBA00013025"/>
    </source>
</evidence>
<dbReference type="GO" id="GO:0008841">
    <property type="term" value="F:dihydrofolate synthase activity"/>
    <property type="evidence" value="ECO:0007669"/>
    <property type="project" value="UniProtKB-EC"/>
</dbReference>
<keyword evidence="13" id="KW-0460">Magnesium</keyword>
<keyword evidence="9 18" id="KW-0436">Ligase</keyword>
<comment type="pathway">
    <text evidence="3">Cofactor biosynthesis; tetrahydrofolylpolyglutamate biosynthesis.</text>
</comment>
<dbReference type="Gene3D" id="3.40.1190.10">
    <property type="entry name" value="Mur-like, catalytic domain"/>
    <property type="match status" value="1"/>
</dbReference>
<evidence type="ECO:0000256" key="2">
    <source>
        <dbReference type="ARBA" id="ARBA00004799"/>
    </source>
</evidence>
<evidence type="ECO:0000256" key="8">
    <source>
        <dbReference type="ARBA" id="ARBA00019357"/>
    </source>
</evidence>
<comment type="similarity">
    <text evidence="4 18">Belongs to the folylpolyglutamate synthase family.</text>
</comment>
<dbReference type="KEGG" id="jpo:G7058_02620"/>
<evidence type="ECO:0000313" key="22">
    <source>
        <dbReference type="Proteomes" id="UP000501830"/>
    </source>
</evidence>
<dbReference type="GO" id="GO:0046656">
    <property type="term" value="P:folic acid biosynthetic process"/>
    <property type="evidence" value="ECO:0007669"/>
    <property type="project" value="UniProtKB-KW"/>
</dbReference>
<dbReference type="RefSeq" id="WP_166062086.1">
    <property type="nucleotide sequence ID" value="NZ_CP049889.1"/>
</dbReference>
<dbReference type="GO" id="GO:0046872">
    <property type="term" value="F:metal ion binding"/>
    <property type="evidence" value="ECO:0007669"/>
    <property type="project" value="UniProtKB-KW"/>
</dbReference>
<evidence type="ECO:0000259" key="19">
    <source>
        <dbReference type="Pfam" id="PF02875"/>
    </source>
</evidence>
<dbReference type="PANTHER" id="PTHR11136:SF0">
    <property type="entry name" value="DIHYDROFOLATE SYNTHETASE-RELATED"/>
    <property type="match status" value="1"/>
</dbReference>
<keyword evidence="22" id="KW-1185">Reference proteome</keyword>
<evidence type="ECO:0000256" key="6">
    <source>
        <dbReference type="ARBA" id="ARBA00013023"/>
    </source>
</evidence>
<dbReference type="InterPro" id="IPR036615">
    <property type="entry name" value="Mur_ligase_C_dom_sf"/>
</dbReference>
<keyword evidence="14" id="KW-0289">Folate biosynthesis</keyword>
<evidence type="ECO:0000256" key="10">
    <source>
        <dbReference type="ARBA" id="ARBA00022723"/>
    </source>
</evidence>
<organism evidence="21 22">
    <name type="scientific">Jeotgalibaca porci</name>
    <dbReference type="NCBI Taxonomy" id="1868793"/>
    <lineage>
        <taxon>Bacteria</taxon>
        <taxon>Bacillati</taxon>
        <taxon>Bacillota</taxon>
        <taxon>Bacilli</taxon>
        <taxon>Lactobacillales</taxon>
        <taxon>Carnobacteriaceae</taxon>
        <taxon>Jeotgalibaca</taxon>
    </lineage>
</organism>
<dbReference type="Pfam" id="PF08245">
    <property type="entry name" value="Mur_ligase_M"/>
    <property type="match status" value="1"/>
</dbReference>
<proteinExistence type="inferred from homology"/>
<comment type="subunit">
    <text evidence="5">Monomer.</text>
</comment>
<dbReference type="InterPro" id="IPR001645">
    <property type="entry name" value="Folylpolyglutamate_synth"/>
</dbReference>
<reference evidence="21 22" key="1">
    <citation type="journal article" date="2017" name="Int. J. Syst. Evol. Microbiol.">
        <title>Jeotgalibaca porci sp. nov. and Jeotgalibaca arthritidis sp. nov., isolated from pigs, and emended description of the genus Jeotgalibaca.</title>
        <authorList>
            <person name="Zamora L."/>
            <person name="Perez-Sancho M."/>
            <person name="Dominguez L."/>
            <person name="Fernandez-Garayzabal J.F."/>
            <person name="Vela A.I."/>
        </authorList>
    </citation>
    <scope>NUCLEOTIDE SEQUENCE [LARGE SCALE GENOMIC DNA]</scope>
    <source>
        <strain evidence="21 22">CCUG 69148</strain>
    </source>
</reference>
<name>A0A6G7WFM2_9LACT</name>
<dbReference type="SUPFAM" id="SSF53244">
    <property type="entry name" value="MurD-like peptide ligases, peptide-binding domain"/>
    <property type="match status" value="1"/>
</dbReference>
<dbReference type="InterPro" id="IPR036565">
    <property type="entry name" value="Mur-like_cat_sf"/>
</dbReference>
<evidence type="ECO:0000256" key="1">
    <source>
        <dbReference type="ARBA" id="ARBA00001946"/>
    </source>
</evidence>
<feature type="domain" description="Mur ligase C-terminal" evidence="19">
    <location>
        <begin position="302"/>
        <end position="419"/>
    </location>
</feature>
<dbReference type="Gene3D" id="3.90.190.20">
    <property type="entry name" value="Mur ligase, C-terminal domain"/>
    <property type="match status" value="1"/>
</dbReference>
<evidence type="ECO:0000256" key="14">
    <source>
        <dbReference type="ARBA" id="ARBA00022909"/>
    </source>
</evidence>
<evidence type="ECO:0000256" key="12">
    <source>
        <dbReference type="ARBA" id="ARBA00022840"/>
    </source>
</evidence>
<dbReference type="GO" id="GO:0004326">
    <property type="term" value="F:tetrahydrofolylpolyglutamate synthase activity"/>
    <property type="evidence" value="ECO:0007669"/>
    <property type="project" value="UniProtKB-EC"/>
</dbReference>
<keyword evidence="12 18" id="KW-0067">ATP-binding</keyword>
<sequence>MFTTYDEALEWIHTRKGMGPKPGIKRMEWLMEKLDHPEEKFSSIHIAGTNGKGSTVAYLTALFQSAGHSVGSFTSPHITRFNERIMVNGEQISDEAIIALANIIYPLYMEISETEWGPLTEFEVVTAMMFLHFSKVRPDVVLLEVGLGGLFDSTNIAKPQLTMITTIGMDHVQILGNTIEEIAFQKAGIIKSEIPLVIGNIQEPARTVILDIAREKNSAVLAYNTDFSAQNKPNVTDLHEHFDFSAQEFQLADIEISLMGHHQIENAATALQAFLLYCNAEQLAYTKESILTGFDQAFWPVRMEIISQEPLIILDGAHNEPAMAVLLDTLQTNFKNKKIKVVFAALTTKELEAIGPWLMRIPNHEIHLTTFDFPRVATLTDLKERLGVEDAAYHEDWQELIRELTVSVSNDELLLITGSLYFLSEVRHYLMEDER</sequence>
<dbReference type="EC" id="6.3.2.12" evidence="6"/>
<dbReference type="AlphaFoldDB" id="A0A6G7WFM2"/>
<evidence type="ECO:0000256" key="18">
    <source>
        <dbReference type="PIRNR" id="PIRNR001563"/>
    </source>
</evidence>
<evidence type="ECO:0000256" key="15">
    <source>
        <dbReference type="ARBA" id="ARBA00030592"/>
    </source>
</evidence>
<evidence type="ECO:0000256" key="11">
    <source>
        <dbReference type="ARBA" id="ARBA00022741"/>
    </source>
</evidence>
<dbReference type="EC" id="6.3.2.17" evidence="7"/>
<evidence type="ECO:0000256" key="16">
    <source>
        <dbReference type="ARBA" id="ARBA00047493"/>
    </source>
</evidence>
<evidence type="ECO:0000256" key="5">
    <source>
        <dbReference type="ARBA" id="ARBA00011245"/>
    </source>
</evidence>
<comment type="pathway">
    <text evidence="2">Cofactor biosynthesis; tetrahydrofolate biosynthesis; 7,8-dihydrofolate from 2-amino-4-hydroxy-6-hydroxymethyl-7,8-dihydropteridine diphosphate and 4-aminobenzoate: step 2/2.</text>
</comment>
<evidence type="ECO:0000256" key="4">
    <source>
        <dbReference type="ARBA" id="ARBA00008276"/>
    </source>
</evidence>
<evidence type="ECO:0000256" key="3">
    <source>
        <dbReference type="ARBA" id="ARBA00005150"/>
    </source>
</evidence>
<comment type="cofactor">
    <cofactor evidence="1">
        <name>Mg(2+)</name>
        <dbReference type="ChEBI" id="CHEBI:18420"/>
    </cofactor>
</comment>
<feature type="domain" description="Mur ligase central" evidence="20">
    <location>
        <begin position="46"/>
        <end position="272"/>
    </location>
</feature>
<dbReference type="NCBIfam" id="TIGR01499">
    <property type="entry name" value="folC"/>
    <property type="match status" value="1"/>
</dbReference>
<keyword evidence="10" id="KW-0479">Metal-binding</keyword>
<comment type="catalytic activity">
    <reaction evidence="17">
        <text>7,8-dihydropteroate + L-glutamate + ATP = 7,8-dihydrofolate + ADP + phosphate + H(+)</text>
        <dbReference type="Rhea" id="RHEA:23584"/>
        <dbReference type="ChEBI" id="CHEBI:15378"/>
        <dbReference type="ChEBI" id="CHEBI:17839"/>
        <dbReference type="ChEBI" id="CHEBI:29985"/>
        <dbReference type="ChEBI" id="CHEBI:30616"/>
        <dbReference type="ChEBI" id="CHEBI:43474"/>
        <dbReference type="ChEBI" id="CHEBI:57451"/>
        <dbReference type="ChEBI" id="CHEBI:456216"/>
        <dbReference type="EC" id="6.3.2.12"/>
    </reaction>
</comment>
<dbReference type="GO" id="GO:0005524">
    <property type="term" value="F:ATP binding"/>
    <property type="evidence" value="ECO:0007669"/>
    <property type="project" value="UniProtKB-KW"/>
</dbReference>
<dbReference type="PANTHER" id="PTHR11136">
    <property type="entry name" value="FOLYLPOLYGLUTAMATE SYNTHASE-RELATED"/>
    <property type="match status" value="1"/>
</dbReference>
<dbReference type="InterPro" id="IPR013221">
    <property type="entry name" value="Mur_ligase_cen"/>
</dbReference>
<keyword evidence="11 18" id="KW-0547">Nucleotide-binding</keyword>
<evidence type="ECO:0000313" key="21">
    <source>
        <dbReference type="EMBL" id="QIK51042.1"/>
    </source>
</evidence>